<dbReference type="Pfam" id="PF06736">
    <property type="entry name" value="TMEM175"/>
    <property type="match status" value="1"/>
</dbReference>
<dbReference type="GO" id="GO:0015252">
    <property type="term" value="F:proton channel activity"/>
    <property type="evidence" value="ECO:0007669"/>
    <property type="project" value="InterPro"/>
</dbReference>
<comment type="subcellular location">
    <subcellularLocation>
        <location evidence="1">Membrane</location>
        <topology evidence="1">Multi-pass membrane protein</topology>
    </subcellularLocation>
</comment>
<evidence type="ECO:0000256" key="9">
    <source>
        <dbReference type="ARBA" id="ARBA00023065"/>
    </source>
</evidence>
<dbReference type="KEGG" id="lhi:JP39_04055"/>
<keyword evidence="4" id="KW-0633">Potassium transport</keyword>
<evidence type="ECO:0000256" key="10">
    <source>
        <dbReference type="ARBA" id="ARBA00023136"/>
    </source>
</evidence>
<comment type="similarity">
    <text evidence="2">Belongs to the TMEM175 family.</text>
</comment>
<evidence type="ECO:0000256" key="2">
    <source>
        <dbReference type="ARBA" id="ARBA00006920"/>
    </source>
</evidence>
<keyword evidence="7" id="KW-0630">Potassium</keyword>
<reference evidence="14 15" key="1">
    <citation type="submission" date="2015-08" db="EMBL/GenBank/DDBJ databases">
        <title>Genomic sequence of Lactobacillus heilongjiangensis DSM 28069, isolated from Chinese traditional pickle.</title>
        <authorList>
            <person name="Jiang X."/>
            <person name="Zheng B."/>
            <person name="Cheng H."/>
        </authorList>
    </citation>
    <scope>NUCLEOTIDE SEQUENCE [LARGE SCALE GENOMIC DNA]</scope>
    <source>
        <strain evidence="14 15">DSM 28069</strain>
    </source>
</reference>
<dbReference type="Proteomes" id="UP000061546">
    <property type="component" value="Chromosome"/>
</dbReference>
<feature type="transmembrane region" description="Helical" evidence="13">
    <location>
        <begin position="43"/>
        <end position="62"/>
    </location>
</feature>
<dbReference type="PANTHER" id="PTHR31462:SF5">
    <property type="entry name" value="ENDOSOMAL_LYSOSOMAL PROTON CHANNEL TMEM175"/>
    <property type="match status" value="1"/>
</dbReference>
<sequence>MTKDRLLAFSDGVFAILITILVLEFTVPKFQTGHLLSAMIQQWPILVAYIVSYFYVGTLWLFHHDYFQALKAIDRKLNLINLLMLFSITLINYPMALVAETLSRGNNGDIRVSFISYAVIALFISGTFQLLYEYIKEHPELMSERMRKANFRKSHFDPLMSMVLYILAVVASLFWVPLGAVFLLLGIGFHFMAYLHLSNALGQK</sequence>
<evidence type="ECO:0000256" key="1">
    <source>
        <dbReference type="ARBA" id="ARBA00004141"/>
    </source>
</evidence>
<keyword evidence="10 13" id="KW-0472">Membrane</keyword>
<feature type="transmembrane region" description="Helical" evidence="13">
    <location>
        <begin position="82"/>
        <end position="102"/>
    </location>
</feature>
<dbReference type="AlphaFoldDB" id="A0A0K2LBC5"/>
<dbReference type="OrthoDB" id="7626281at2"/>
<dbReference type="GO" id="GO:0016020">
    <property type="term" value="C:membrane"/>
    <property type="evidence" value="ECO:0007669"/>
    <property type="project" value="UniProtKB-SubCell"/>
</dbReference>
<evidence type="ECO:0000256" key="12">
    <source>
        <dbReference type="ARBA" id="ARBA00034430"/>
    </source>
</evidence>
<evidence type="ECO:0000256" key="4">
    <source>
        <dbReference type="ARBA" id="ARBA00022538"/>
    </source>
</evidence>
<protein>
    <recommendedName>
        <fullName evidence="16">DUF1211 domain-containing protein</fullName>
    </recommendedName>
</protein>
<name>A0A0K2LBC5_9LACO</name>
<evidence type="ECO:0000313" key="14">
    <source>
        <dbReference type="EMBL" id="ALB28596.1"/>
    </source>
</evidence>
<accession>A0A0K2LBC5</accession>
<gene>
    <name evidence="14" type="ORF">JP39_04055</name>
</gene>
<evidence type="ECO:0008006" key="16">
    <source>
        <dbReference type="Google" id="ProtNLM"/>
    </source>
</evidence>
<feature type="transmembrane region" description="Helical" evidence="13">
    <location>
        <begin position="156"/>
        <end position="175"/>
    </location>
</feature>
<dbReference type="GO" id="GO:0005267">
    <property type="term" value="F:potassium channel activity"/>
    <property type="evidence" value="ECO:0007669"/>
    <property type="project" value="UniProtKB-KW"/>
</dbReference>
<dbReference type="EMBL" id="CP012559">
    <property type="protein sequence ID" value="ALB28596.1"/>
    <property type="molecule type" value="Genomic_DNA"/>
</dbReference>
<organism evidence="14 15">
    <name type="scientific">Companilactobacillus heilongjiangensis</name>
    <dbReference type="NCBI Taxonomy" id="1074467"/>
    <lineage>
        <taxon>Bacteria</taxon>
        <taxon>Bacillati</taxon>
        <taxon>Bacillota</taxon>
        <taxon>Bacilli</taxon>
        <taxon>Lactobacillales</taxon>
        <taxon>Lactobacillaceae</taxon>
        <taxon>Companilactobacillus</taxon>
    </lineage>
</organism>
<keyword evidence="15" id="KW-1185">Reference proteome</keyword>
<evidence type="ECO:0000313" key="15">
    <source>
        <dbReference type="Proteomes" id="UP000061546"/>
    </source>
</evidence>
<proteinExistence type="inferred from homology"/>
<dbReference type="RefSeq" id="WP_041500733.1">
    <property type="nucleotide sequence ID" value="NZ_BJDV01000012.1"/>
</dbReference>
<comment type="catalytic activity">
    <reaction evidence="12">
        <text>K(+)(in) = K(+)(out)</text>
        <dbReference type="Rhea" id="RHEA:29463"/>
        <dbReference type="ChEBI" id="CHEBI:29103"/>
    </reaction>
</comment>
<keyword evidence="6" id="KW-0631">Potassium channel</keyword>
<keyword evidence="5 13" id="KW-0812">Transmembrane</keyword>
<feature type="transmembrane region" description="Helical" evidence="13">
    <location>
        <begin position="114"/>
        <end position="135"/>
    </location>
</feature>
<evidence type="ECO:0000256" key="5">
    <source>
        <dbReference type="ARBA" id="ARBA00022692"/>
    </source>
</evidence>
<keyword evidence="8 13" id="KW-1133">Transmembrane helix</keyword>
<evidence type="ECO:0000256" key="6">
    <source>
        <dbReference type="ARBA" id="ARBA00022826"/>
    </source>
</evidence>
<keyword evidence="11" id="KW-0407">Ion channel</keyword>
<evidence type="ECO:0000256" key="8">
    <source>
        <dbReference type="ARBA" id="ARBA00022989"/>
    </source>
</evidence>
<keyword evidence="9" id="KW-0406">Ion transport</keyword>
<dbReference type="InterPro" id="IPR010617">
    <property type="entry name" value="TMEM175-like"/>
</dbReference>
<feature type="transmembrane region" description="Helical" evidence="13">
    <location>
        <begin position="181"/>
        <end position="201"/>
    </location>
</feature>
<evidence type="ECO:0000256" key="11">
    <source>
        <dbReference type="ARBA" id="ARBA00023303"/>
    </source>
</evidence>
<keyword evidence="3" id="KW-0813">Transport</keyword>
<evidence type="ECO:0000256" key="7">
    <source>
        <dbReference type="ARBA" id="ARBA00022958"/>
    </source>
</evidence>
<dbReference type="PANTHER" id="PTHR31462">
    <property type="entry name" value="ENDOSOMAL/LYSOSOMAL POTASSIUM CHANNEL TMEM175"/>
    <property type="match status" value="1"/>
</dbReference>
<evidence type="ECO:0000256" key="13">
    <source>
        <dbReference type="SAM" id="Phobius"/>
    </source>
</evidence>
<feature type="transmembrane region" description="Helical" evidence="13">
    <location>
        <begin position="7"/>
        <end position="23"/>
    </location>
</feature>
<evidence type="ECO:0000256" key="3">
    <source>
        <dbReference type="ARBA" id="ARBA00022448"/>
    </source>
</evidence>